<reference evidence="1" key="1">
    <citation type="submission" date="2018-11" db="EMBL/GenBank/DDBJ databases">
        <authorList>
            <consortium name="Pathogen Informatics"/>
        </authorList>
    </citation>
    <scope>NUCLEOTIDE SEQUENCE</scope>
</reference>
<dbReference type="Proteomes" id="UP000784294">
    <property type="component" value="Unassembled WGS sequence"/>
</dbReference>
<sequence length="170" mass="19412">MFEKLQYRSGLRESCSGLDGFGQWRVETGSLVRLSAKCKLTIRRAGTKVSGKDWPNVRFSQMNAAYRRHDCHVASPGRSVWHGHGWKSFVVSLYVILRQVIVHLRPSASCPADRGVCITLYMVSKLSCYSHTFFTSHRHTHTRDFKLDWKSVDLVVATWSGCQGDYVERS</sequence>
<gene>
    <name evidence="1" type="ORF">PXEA_LOCUS16547</name>
</gene>
<keyword evidence="2" id="KW-1185">Reference proteome</keyword>
<proteinExistence type="predicted"/>
<name>A0A3S4ZYR8_9PLAT</name>
<evidence type="ECO:0000313" key="1">
    <source>
        <dbReference type="EMBL" id="VEL23107.1"/>
    </source>
</evidence>
<protein>
    <submittedName>
        <fullName evidence="1">Uncharacterized protein</fullName>
    </submittedName>
</protein>
<organism evidence="1 2">
    <name type="scientific">Protopolystoma xenopodis</name>
    <dbReference type="NCBI Taxonomy" id="117903"/>
    <lineage>
        <taxon>Eukaryota</taxon>
        <taxon>Metazoa</taxon>
        <taxon>Spiralia</taxon>
        <taxon>Lophotrochozoa</taxon>
        <taxon>Platyhelminthes</taxon>
        <taxon>Monogenea</taxon>
        <taxon>Polyopisthocotylea</taxon>
        <taxon>Polystomatidea</taxon>
        <taxon>Polystomatidae</taxon>
        <taxon>Protopolystoma</taxon>
    </lineage>
</organism>
<evidence type="ECO:0000313" key="2">
    <source>
        <dbReference type="Proteomes" id="UP000784294"/>
    </source>
</evidence>
<accession>A0A3S4ZYR8</accession>
<comment type="caution">
    <text evidence="1">The sequence shown here is derived from an EMBL/GenBank/DDBJ whole genome shotgun (WGS) entry which is preliminary data.</text>
</comment>
<dbReference type="EMBL" id="CAAALY010060031">
    <property type="protein sequence ID" value="VEL23107.1"/>
    <property type="molecule type" value="Genomic_DNA"/>
</dbReference>
<dbReference type="AlphaFoldDB" id="A0A3S4ZYR8"/>